<reference evidence="2" key="2">
    <citation type="submission" date="2021-04" db="EMBL/GenBank/DDBJ databases">
        <authorList>
            <person name="Gilroy R."/>
        </authorList>
    </citation>
    <scope>NUCLEOTIDE SEQUENCE</scope>
    <source>
        <strain evidence="2">ChiGjej4B4-7305</strain>
    </source>
</reference>
<dbReference type="PANTHER" id="PTHR35446:SF3">
    <property type="entry name" value="CMD DOMAIN-CONTAINING PROTEIN"/>
    <property type="match status" value="1"/>
</dbReference>
<dbReference type="SUPFAM" id="SSF69118">
    <property type="entry name" value="AhpD-like"/>
    <property type="match status" value="1"/>
</dbReference>
<dbReference type="Proteomes" id="UP000824037">
    <property type="component" value="Unassembled WGS sequence"/>
</dbReference>
<protein>
    <submittedName>
        <fullName evidence="2">Carboxymuconolactone decarboxylase family protein</fullName>
    </submittedName>
</protein>
<proteinExistence type="predicted"/>
<comment type="caution">
    <text evidence="2">The sequence shown here is derived from an EMBL/GenBank/DDBJ whole genome shotgun (WGS) entry which is preliminary data.</text>
</comment>
<evidence type="ECO:0000313" key="3">
    <source>
        <dbReference type="Proteomes" id="UP000824037"/>
    </source>
</evidence>
<dbReference type="InterPro" id="IPR029032">
    <property type="entry name" value="AhpD-like"/>
</dbReference>
<dbReference type="GO" id="GO:0051920">
    <property type="term" value="F:peroxiredoxin activity"/>
    <property type="evidence" value="ECO:0007669"/>
    <property type="project" value="InterPro"/>
</dbReference>
<sequence>MTATTFPTYTAETAPESARSRVERVTAQLGFTPAAVGRMAGSPELLATFLQANGYFERCSLTALQREVVIMTVARRHGCHLCLAMHTAALHRLGGDEALIAALRDGTAVTDVQLEALRTFTLTVMDRHGAVEAEAIDALLAAGYERRHALDVVLGIGVYTLSTYANRLTEAPVDEAFQAFA</sequence>
<gene>
    <name evidence="2" type="ORF">H9815_04700</name>
</gene>
<dbReference type="EMBL" id="DXBY01000075">
    <property type="protein sequence ID" value="HIZ35054.1"/>
    <property type="molecule type" value="Genomic_DNA"/>
</dbReference>
<reference evidence="2" key="1">
    <citation type="journal article" date="2021" name="PeerJ">
        <title>Extensive microbial diversity within the chicken gut microbiome revealed by metagenomics and culture.</title>
        <authorList>
            <person name="Gilroy R."/>
            <person name="Ravi A."/>
            <person name="Getino M."/>
            <person name="Pursley I."/>
            <person name="Horton D.L."/>
            <person name="Alikhan N.F."/>
            <person name="Baker D."/>
            <person name="Gharbi K."/>
            <person name="Hall N."/>
            <person name="Watson M."/>
            <person name="Adriaenssens E.M."/>
            <person name="Foster-Nyarko E."/>
            <person name="Jarju S."/>
            <person name="Secka A."/>
            <person name="Antonio M."/>
            <person name="Oren A."/>
            <person name="Chaudhuri R.R."/>
            <person name="La Ragione R."/>
            <person name="Hildebrand F."/>
            <person name="Pallen M.J."/>
        </authorList>
    </citation>
    <scope>NUCLEOTIDE SEQUENCE</scope>
    <source>
        <strain evidence="2">ChiGjej4B4-7305</strain>
    </source>
</reference>
<dbReference type="PANTHER" id="PTHR35446">
    <property type="entry name" value="SI:CH211-175M2.5"/>
    <property type="match status" value="1"/>
</dbReference>
<feature type="domain" description="Carboxymuconolactone decarboxylase-like" evidence="1">
    <location>
        <begin position="43"/>
        <end position="110"/>
    </location>
</feature>
<dbReference type="Gene3D" id="1.20.1290.10">
    <property type="entry name" value="AhpD-like"/>
    <property type="match status" value="1"/>
</dbReference>
<dbReference type="InterPro" id="IPR003779">
    <property type="entry name" value="CMD-like"/>
</dbReference>
<name>A0A9D2ECC7_9MICO</name>
<dbReference type="AlphaFoldDB" id="A0A9D2ECC7"/>
<evidence type="ECO:0000259" key="1">
    <source>
        <dbReference type="Pfam" id="PF02627"/>
    </source>
</evidence>
<dbReference type="Pfam" id="PF02627">
    <property type="entry name" value="CMD"/>
    <property type="match status" value="1"/>
</dbReference>
<evidence type="ECO:0000313" key="2">
    <source>
        <dbReference type="EMBL" id="HIZ35054.1"/>
    </source>
</evidence>
<accession>A0A9D2ECC7</accession>
<organism evidence="2 3">
    <name type="scientific">Candidatus Ruania gallistercoris</name>
    <dbReference type="NCBI Taxonomy" id="2838746"/>
    <lineage>
        <taxon>Bacteria</taxon>
        <taxon>Bacillati</taxon>
        <taxon>Actinomycetota</taxon>
        <taxon>Actinomycetes</taxon>
        <taxon>Micrococcales</taxon>
        <taxon>Ruaniaceae</taxon>
        <taxon>Ruania</taxon>
    </lineage>
</organism>